<keyword evidence="1" id="KW-0732">Signal</keyword>
<evidence type="ECO:0000313" key="3">
    <source>
        <dbReference type="Proteomes" id="UP000236655"/>
    </source>
</evidence>
<evidence type="ECO:0000313" key="2">
    <source>
        <dbReference type="EMBL" id="AUR51328.1"/>
    </source>
</evidence>
<evidence type="ECO:0000256" key="1">
    <source>
        <dbReference type="SAM" id="SignalP"/>
    </source>
</evidence>
<feature type="signal peptide" evidence="1">
    <location>
        <begin position="1"/>
        <end position="19"/>
    </location>
</feature>
<protein>
    <submittedName>
        <fullName evidence="2">Uncharacterized protein</fullName>
    </submittedName>
</protein>
<dbReference type="AlphaFoldDB" id="A0A2I7N4H4"/>
<dbReference type="RefSeq" id="WP_102950628.1">
    <property type="nucleotide sequence ID" value="NZ_CP024847.1"/>
</dbReference>
<sequence>MKCQNLLLLALAGSLSLVACNNGSSPSSTPTPVPTPTPTPAIAISNYEVESTKLYRCQESTVARTYTCYTGTSGTGKVSPISSIQLTNISYDSNPGSGIYIPATGQGQNGVTIMGTCNPPSMAASCPSLRIIGDDSKITPGTIAYVYAYTEATQVNPSIQEVLITINYVQDPGG</sequence>
<gene>
    <name evidence="2" type="ORF">CUN60_03110</name>
</gene>
<organism evidence="2 3">
    <name type="scientific">Aquella oligotrophica</name>
    <dbReference type="NCBI Taxonomy" id="2067065"/>
    <lineage>
        <taxon>Bacteria</taxon>
        <taxon>Pseudomonadati</taxon>
        <taxon>Pseudomonadota</taxon>
        <taxon>Betaproteobacteria</taxon>
        <taxon>Neisseriales</taxon>
        <taxon>Neisseriaceae</taxon>
        <taxon>Aquella</taxon>
    </lineage>
</organism>
<dbReference type="EMBL" id="CP024847">
    <property type="protein sequence ID" value="AUR51328.1"/>
    <property type="molecule type" value="Genomic_DNA"/>
</dbReference>
<dbReference type="Proteomes" id="UP000236655">
    <property type="component" value="Chromosome"/>
</dbReference>
<accession>A0A2I7N4H4</accession>
<keyword evidence="3" id="KW-1185">Reference proteome</keyword>
<reference evidence="3" key="1">
    <citation type="submission" date="2017-11" db="EMBL/GenBank/DDBJ databases">
        <authorList>
            <person name="Chan K.G."/>
            <person name="Lee L.S."/>
        </authorList>
    </citation>
    <scope>NUCLEOTIDE SEQUENCE [LARGE SCALE GENOMIC DNA]</scope>
    <source>
        <strain evidence="3">DSM 100970</strain>
    </source>
</reference>
<feature type="chain" id="PRO_5014326629" evidence="1">
    <location>
        <begin position="20"/>
        <end position="174"/>
    </location>
</feature>
<name>A0A2I7N4H4_9NEIS</name>
<dbReference type="PROSITE" id="PS51257">
    <property type="entry name" value="PROKAR_LIPOPROTEIN"/>
    <property type="match status" value="1"/>
</dbReference>
<proteinExistence type="predicted"/>
<dbReference type="KEGG" id="nba:CUN60_03110"/>